<reference evidence="4" key="1">
    <citation type="journal article" date="2015" name="Nature">
        <title>Complex archaea that bridge the gap between prokaryotes and eukaryotes.</title>
        <authorList>
            <person name="Spang A."/>
            <person name="Saw J.H."/>
            <person name="Jorgensen S.L."/>
            <person name="Zaremba-Niedzwiedzka K."/>
            <person name="Martijn J."/>
            <person name="Lind A.E."/>
            <person name="van Eijk R."/>
            <person name="Schleper C."/>
            <person name="Guy L."/>
            <person name="Ettema T.J."/>
        </authorList>
    </citation>
    <scope>NUCLEOTIDE SEQUENCE</scope>
</reference>
<dbReference type="GO" id="GO:0016787">
    <property type="term" value="F:hydrolase activity"/>
    <property type="evidence" value="ECO:0007669"/>
    <property type="project" value="UniProtKB-KW"/>
</dbReference>
<dbReference type="InterPro" id="IPR020476">
    <property type="entry name" value="Nudix_hydrolase"/>
</dbReference>
<dbReference type="AlphaFoldDB" id="A0A0F8ZV21"/>
<dbReference type="PROSITE" id="PS51462">
    <property type="entry name" value="NUDIX"/>
    <property type="match status" value="1"/>
</dbReference>
<evidence type="ECO:0000256" key="2">
    <source>
        <dbReference type="ARBA" id="ARBA00022801"/>
    </source>
</evidence>
<keyword evidence="2" id="KW-0378">Hydrolase</keyword>
<dbReference type="PANTHER" id="PTHR43046:SF16">
    <property type="entry name" value="ADP-RIBOSE PYROPHOSPHATASE YJHB-RELATED"/>
    <property type="match status" value="1"/>
</dbReference>
<evidence type="ECO:0000313" key="4">
    <source>
        <dbReference type="EMBL" id="KKK97717.1"/>
    </source>
</evidence>
<comment type="cofactor">
    <cofactor evidence="1">
        <name>Mg(2+)</name>
        <dbReference type="ChEBI" id="CHEBI:18420"/>
    </cofactor>
</comment>
<dbReference type="InterPro" id="IPR000086">
    <property type="entry name" value="NUDIX_hydrolase_dom"/>
</dbReference>
<evidence type="ECO:0000259" key="3">
    <source>
        <dbReference type="PROSITE" id="PS51462"/>
    </source>
</evidence>
<dbReference type="PANTHER" id="PTHR43046">
    <property type="entry name" value="GDP-MANNOSE MANNOSYL HYDROLASE"/>
    <property type="match status" value="1"/>
</dbReference>
<name>A0A0F8ZV21_9ZZZZ</name>
<dbReference type="EMBL" id="LAZR01045927">
    <property type="protein sequence ID" value="KKK97717.1"/>
    <property type="molecule type" value="Genomic_DNA"/>
</dbReference>
<dbReference type="InterPro" id="IPR015797">
    <property type="entry name" value="NUDIX_hydrolase-like_dom_sf"/>
</dbReference>
<evidence type="ECO:0000256" key="1">
    <source>
        <dbReference type="ARBA" id="ARBA00001946"/>
    </source>
</evidence>
<comment type="caution">
    <text evidence="4">The sequence shown here is derived from an EMBL/GenBank/DDBJ whole genome shotgun (WGS) entry which is preliminary data.</text>
</comment>
<dbReference type="PROSITE" id="PS00893">
    <property type="entry name" value="NUDIX_BOX"/>
    <property type="match status" value="1"/>
</dbReference>
<dbReference type="Pfam" id="PF00293">
    <property type="entry name" value="NUDIX"/>
    <property type="match status" value="1"/>
</dbReference>
<proteinExistence type="predicted"/>
<dbReference type="PRINTS" id="PR00502">
    <property type="entry name" value="NUDIXFAMILY"/>
</dbReference>
<dbReference type="InterPro" id="IPR020084">
    <property type="entry name" value="NUDIX_hydrolase_CS"/>
</dbReference>
<dbReference type="Gene3D" id="3.90.79.10">
    <property type="entry name" value="Nucleoside Triphosphate Pyrophosphohydrolase"/>
    <property type="match status" value="1"/>
</dbReference>
<feature type="domain" description="Nudix hydrolase" evidence="3">
    <location>
        <begin position="88"/>
        <end position="204"/>
    </location>
</feature>
<sequence>MPEEWESIGMTSPVGANTDNVPAWVLTELSKLEADGSLYGALENNHTLILRGNTFEYQLAPAGQAAGYVNIARRKRSNPSDNAKHKDGLRRRATCVVVKNGKVLLVRDKGRRQYSLPGGGIKQGEPSISAAARELYEETGLRADKMERVLTHEGNTQSHAVFLISEHRGEPRLISEIDSLIWWDQDSTVSVQDHVRTIVGQLEL</sequence>
<organism evidence="4">
    <name type="scientific">marine sediment metagenome</name>
    <dbReference type="NCBI Taxonomy" id="412755"/>
    <lineage>
        <taxon>unclassified sequences</taxon>
        <taxon>metagenomes</taxon>
        <taxon>ecological metagenomes</taxon>
    </lineage>
</organism>
<gene>
    <name evidence="4" type="ORF">LCGC14_2649980</name>
</gene>
<dbReference type="SUPFAM" id="SSF55811">
    <property type="entry name" value="Nudix"/>
    <property type="match status" value="1"/>
</dbReference>
<accession>A0A0F8ZV21</accession>
<protein>
    <recommendedName>
        <fullName evidence="3">Nudix hydrolase domain-containing protein</fullName>
    </recommendedName>
</protein>